<feature type="transmembrane region" description="Helical" evidence="1">
    <location>
        <begin position="38"/>
        <end position="58"/>
    </location>
</feature>
<feature type="transmembrane region" description="Helical" evidence="1">
    <location>
        <begin position="12"/>
        <end position="32"/>
    </location>
</feature>
<keyword evidence="1" id="KW-0472">Membrane</keyword>
<name>L7JYE1_TRAHO</name>
<dbReference type="OrthoDB" id="10501291at2759"/>
<feature type="transmembrane region" description="Helical" evidence="1">
    <location>
        <begin position="70"/>
        <end position="89"/>
    </location>
</feature>
<dbReference type="AlphaFoldDB" id="L7JYE1"/>
<gene>
    <name evidence="2" type="ORF">THOM_0515</name>
</gene>
<sequence length="291" mass="33024">MLAFLSKLNVSFYKLYIAIIPILSSLLTMFIHSRSTTMKINMPLSLGIIIISTINMLFQKSSTTIRDCSEIITLGCGLGILAQFLLNVSLNMQYKVLVDVILKMFERKIIYNLLPILFSAFTDLGIISFLNREHAVIFKGICSVLTMVLMTVVLKQLGLPLYYDWRIVLPLLIIPSFFLMVFLPSKQTSETGKDNNKYRRACIRTSCFITSITITITCFLYLLYYLQTHNSVINNGAHVLNFVSNAGSVVSTCWNKIKHGATQTMSFIQSLPNKAKNWCQSFYNMLRSISL</sequence>
<keyword evidence="1" id="KW-0812">Transmembrane</keyword>
<keyword evidence="3" id="KW-1185">Reference proteome</keyword>
<proteinExistence type="predicted"/>
<reference evidence="2 3" key="1">
    <citation type="journal article" date="2012" name="PLoS Pathog.">
        <title>The genome of the obligate intracellular parasite Trachipleistophora hominis: new insights into microsporidian genome dynamics and reductive evolution.</title>
        <authorList>
            <person name="Heinz E."/>
            <person name="Williams T.A."/>
            <person name="Nakjang S."/>
            <person name="Noel C.J."/>
            <person name="Swan D.C."/>
            <person name="Goldberg A.V."/>
            <person name="Harris S.R."/>
            <person name="Weinmaier T."/>
            <person name="Markert S."/>
            <person name="Becher D."/>
            <person name="Bernhardt J."/>
            <person name="Dagan T."/>
            <person name="Hacker C."/>
            <person name="Lucocq J.M."/>
            <person name="Schweder T."/>
            <person name="Rattei T."/>
            <person name="Hall N."/>
            <person name="Hirt R.P."/>
            <person name="Embley T.M."/>
        </authorList>
    </citation>
    <scope>NUCLEOTIDE SEQUENCE [LARGE SCALE GENOMIC DNA]</scope>
</reference>
<feature type="transmembrane region" description="Helical" evidence="1">
    <location>
        <begin position="206"/>
        <end position="226"/>
    </location>
</feature>
<dbReference type="HOGENOM" id="CLU_957080_0_0_1"/>
<organism evidence="2 3">
    <name type="scientific">Trachipleistophora hominis</name>
    <name type="common">Microsporidian parasite</name>
    <dbReference type="NCBI Taxonomy" id="72359"/>
    <lineage>
        <taxon>Eukaryota</taxon>
        <taxon>Fungi</taxon>
        <taxon>Fungi incertae sedis</taxon>
        <taxon>Microsporidia</taxon>
        <taxon>Pleistophoridae</taxon>
        <taxon>Trachipleistophora</taxon>
    </lineage>
</organism>
<dbReference type="InParanoid" id="L7JYE1"/>
<evidence type="ECO:0000313" key="3">
    <source>
        <dbReference type="Proteomes" id="UP000011185"/>
    </source>
</evidence>
<feature type="transmembrane region" description="Helical" evidence="1">
    <location>
        <begin position="167"/>
        <end position="185"/>
    </location>
</feature>
<protein>
    <submittedName>
        <fullName evidence="2">Putative transporter</fullName>
    </submittedName>
</protein>
<keyword evidence="1" id="KW-1133">Transmembrane helix</keyword>
<accession>L7JYE1</accession>
<dbReference type="OMA" id="REHAVIF"/>
<feature type="transmembrane region" description="Helical" evidence="1">
    <location>
        <begin position="109"/>
        <end position="129"/>
    </location>
</feature>
<dbReference type="VEuPathDB" id="MicrosporidiaDB:THOM_0515"/>
<dbReference type="Proteomes" id="UP000011185">
    <property type="component" value="Unassembled WGS sequence"/>
</dbReference>
<dbReference type="EMBL" id="JH993845">
    <property type="protein sequence ID" value="ELQ76488.1"/>
    <property type="molecule type" value="Genomic_DNA"/>
</dbReference>
<evidence type="ECO:0000313" key="2">
    <source>
        <dbReference type="EMBL" id="ELQ76488.1"/>
    </source>
</evidence>
<feature type="transmembrane region" description="Helical" evidence="1">
    <location>
        <begin position="136"/>
        <end position="155"/>
    </location>
</feature>
<evidence type="ECO:0000256" key="1">
    <source>
        <dbReference type="SAM" id="Phobius"/>
    </source>
</evidence>